<dbReference type="OrthoDB" id="1274775at2"/>
<dbReference type="Proteomes" id="UP000191112">
    <property type="component" value="Unassembled WGS sequence"/>
</dbReference>
<dbReference type="AlphaFoldDB" id="A0A1T5GU32"/>
<feature type="transmembrane region" description="Helical" evidence="1">
    <location>
        <begin position="65"/>
        <end position="88"/>
    </location>
</feature>
<proteinExistence type="predicted"/>
<evidence type="ECO:0000313" key="3">
    <source>
        <dbReference type="Proteomes" id="UP000191112"/>
    </source>
</evidence>
<keyword evidence="1" id="KW-0472">Membrane</keyword>
<keyword evidence="1" id="KW-1133">Transmembrane helix</keyword>
<gene>
    <name evidence="2" type="ORF">SAMN05660477_03136</name>
</gene>
<feature type="transmembrane region" description="Helical" evidence="1">
    <location>
        <begin position="7"/>
        <end position="23"/>
    </location>
</feature>
<keyword evidence="3" id="KW-1185">Reference proteome</keyword>
<organism evidence="2 3">
    <name type="scientific">Soonwooa buanensis</name>
    <dbReference type="NCBI Taxonomy" id="619805"/>
    <lineage>
        <taxon>Bacteria</taxon>
        <taxon>Pseudomonadati</taxon>
        <taxon>Bacteroidota</taxon>
        <taxon>Flavobacteriia</taxon>
        <taxon>Flavobacteriales</taxon>
        <taxon>Weeksellaceae</taxon>
        <taxon>Chryseobacterium group</taxon>
        <taxon>Soonwooa</taxon>
    </lineage>
</organism>
<evidence type="ECO:0000256" key="1">
    <source>
        <dbReference type="SAM" id="Phobius"/>
    </source>
</evidence>
<protein>
    <submittedName>
        <fullName evidence="2">Uncharacterized protein</fullName>
    </submittedName>
</protein>
<dbReference type="STRING" id="619805.SAMN05660477_03136"/>
<name>A0A1T5GU32_9FLAO</name>
<dbReference type="RefSeq" id="WP_079668338.1">
    <property type="nucleotide sequence ID" value="NZ_FUYZ01000020.1"/>
</dbReference>
<feature type="transmembrane region" description="Helical" evidence="1">
    <location>
        <begin position="35"/>
        <end position="53"/>
    </location>
</feature>
<evidence type="ECO:0000313" key="2">
    <source>
        <dbReference type="EMBL" id="SKC11888.1"/>
    </source>
</evidence>
<accession>A0A1T5GU32</accession>
<reference evidence="2 3" key="1">
    <citation type="submission" date="2017-02" db="EMBL/GenBank/DDBJ databases">
        <authorList>
            <person name="Peterson S.W."/>
        </authorList>
    </citation>
    <scope>NUCLEOTIDE SEQUENCE [LARGE SCALE GENOMIC DNA]</scope>
    <source>
        <strain evidence="2 3">DSM 22323</strain>
    </source>
</reference>
<dbReference type="EMBL" id="FUYZ01000020">
    <property type="protein sequence ID" value="SKC11888.1"/>
    <property type="molecule type" value="Genomic_DNA"/>
</dbReference>
<keyword evidence="1" id="KW-0812">Transmembrane</keyword>
<sequence length="199" mass="23328">MLKKNWLIIPLLIIGFYYNFWSIKNADNEMIFDGLIYGFLIIIFLIFLGFAINKDIKKYKNYKKWESFIPSIFGFIILISFFITGITLNMRDNSPIIIQAGYDGGYNGAWFEFRKDGTYKFVNHAGIGADHFRGKYELKDSIITLDKNEIDKVINTNKLAIRNENYGDSTLRIIYQINDNHKVIDKEIKFQVNEYNVVD</sequence>